<protein>
    <submittedName>
        <fullName evidence="1">Uncharacterized protein</fullName>
    </submittedName>
</protein>
<proteinExistence type="predicted"/>
<dbReference type="OrthoDB" id="10490582at2759"/>
<keyword evidence="2" id="KW-1185">Reference proteome</keyword>
<sequence>MTVAIDMAAAFKRAKQLRRAKLSAHSVNNAALEQVDQQFFMEVCHVRRFTLRSLSYKKALGDALSKSKAAAAFVCVHSKNSLALHKPCPRKEMFSFIQMEACRRQAPVLFQRIISSDTAVNMGWVCCFMDLRSEHPAGISRVRSLVSCCGGAFPSNLVLFQTDDHFYYTASIAVYALPPLPQLCGNFPFHILSSSTLRRALTLIHLDCTSILPILSNR</sequence>
<accession>A0A0V1I074</accession>
<dbReference type="AlphaFoldDB" id="A0A0V1I074"/>
<gene>
    <name evidence="1" type="ORF">T11_17662</name>
</gene>
<evidence type="ECO:0000313" key="1">
    <source>
        <dbReference type="EMBL" id="KRZ16134.1"/>
    </source>
</evidence>
<dbReference type="EMBL" id="JYDP01000013">
    <property type="protein sequence ID" value="KRZ16134.1"/>
    <property type="molecule type" value="Genomic_DNA"/>
</dbReference>
<reference evidence="1 2" key="1">
    <citation type="submission" date="2015-01" db="EMBL/GenBank/DDBJ databases">
        <title>Evolution of Trichinella species and genotypes.</title>
        <authorList>
            <person name="Korhonen P.K."/>
            <person name="Edoardo P."/>
            <person name="Giuseppe L.R."/>
            <person name="Gasser R.B."/>
        </authorList>
    </citation>
    <scope>NUCLEOTIDE SEQUENCE [LARGE SCALE GENOMIC DNA]</scope>
    <source>
        <strain evidence="1">ISS1029</strain>
    </source>
</reference>
<comment type="caution">
    <text evidence="1">The sequence shown here is derived from an EMBL/GenBank/DDBJ whole genome shotgun (WGS) entry which is preliminary data.</text>
</comment>
<evidence type="ECO:0000313" key="2">
    <source>
        <dbReference type="Proteomes" id="UP000055024"/>
    </source>
</evidence>
<name>A0A0V1I074_9BILA</name>
<organism evidence="1 2">
    <name type="scientific">Trichinella zimbabwensis</name>
    <dbReference type="NCBI Taxonomy" id="268475"/>
    <lineage>
        <taxon>Eukaryota</taxon>
        <taxon>Metazoa</taxon>
        <taxon>Ecdysozoa</taxon>
        <taxon>Nematoda</taxon>
        <taxon>Enoplea</taxon>
        <taxon>Dorylaimia</taxon>
        <taxon>Trichinellida</taxon>
        <taxon>Trichinellidae</taxon>
        <taxon>Trichinella</taxon>
    </lineage>
</organism>
<dbReference type="Proteomes" id="UP000055024">
    <property type="component" value="Unassembled WGS sequence"/>
</dbReference>